<proteinExistence type="inferred from homology"/>
<keyword evidence="3 8" id="KW-1003">Cell membrane</keyword>
<organism evidence="10 11">
    <name type="scientific">Oceanobacillus sojae</name>
    <dbReference type="NCBI Taxonomy" id="582851"/>
    <lineage>
        <taxon>Bacteria</taxon>
        <taxon>Bacillati</taxon>
        <taxon>Bacillota</taxon>
        <taxon>Bacilli</taxon>
        <taxon>Bacillales</taxon>
        <taxon>Bacillaceae</taxon>
        <taxon>Oceanobacillus</taxon>
    </lineage>
</organism>
<dbReference type="AlphaFoldDB" id="A0A511ZNQ3"/>
<dbReference type="PROSITE" id="PS50893">
    <property type="entry name" value="ABC_TRANSPORTER_2"/>
    <property type="match status" value="1"/>
</dbReference>
<dbReference type="InterPro" id="IPR003593">
    <property type="entry name" value="AAA+_ATPase"/>
</dbReference>
<keyword evidence="7 8" id="KW-0472">Membrane</keyword>
<dbReference type="Proteomes" id="UP000321558">
    <property type="component" value="Unassembled WGS sequence"/>
</dbReference>
<evidence type="ECO:0000313" key="11">
    <source>
        <dbReference type="Proteomes" id="UP000321558"/>
    </source>
</evidence>
<dbReference type="SUPFAM" id="SSF52540">
    <property type="entry name" value="P-loop containing nucleoside triphosphate hydrolases"/>
    <property type="match status" value="1"/>
</dbReference>
<evidence type="ECO:0000313" key="10">
    <source>
        <dbReference type="EMBL" id="GEN89065.1"/>
    </source>
</evidence>
<dbReference type="InterPro" id="IPR030946">
    <property type="entry name" value="EcfA2"/>
</dbReference>
<evidence type="ECO:0000256" key="8">
    <source>
        <dbReference type="RuleBase" id="RU365104"/>
    </source>
</evidence>
<gene>
    <name evidence="10" type="primary">ecfAB</name>
    <name evidence="10" type="ORF">OSO01_38040</name>
</gene>
<accession>A0A511ZNQ3</accession>
<evidence type="ECO:0000256" key="2">
    <source>
        <dbReference type="ARBA" id="ARBA00022448"/>
    </source>
</evidence>
<feature type="domain" description="ABC transporter" evidence="9">
    <location>
        <begin position="6"/>
        <end position="249"/>
    </location>
</feature>
<evidence type="ECO:0000256" key="4">
    <source>
        <dbReference type="ARBA" id="ARBA00022741"/>
    </source>
</evidence>
<evidence type="ECO:0000256" key="5">
    <source>
        <dbReference type="ARBA" id="ARBA00022840"/>
    </source>
</evidence>
<dbReference type="NCBIfam" id="TIGR04521">
    <property type="entry name" value="ECF_ATPase_2"/>
    <property type="match status" value="1"/>
</dbReference>
<dbReference type="GO" id="GO:0016887">
    <property type="term" value="F:ATP hydrolysis activity"/>
    <property type="evidence" value="ECO:0007669"/>
    <property type="project" value="InterPro"/>
</dbReference>
<dbReference type="GO" id="GO:0015087">
    <property type="term" value="F:cobalt ion transmembrane transporter activity"/>
    <property type="evidence" value="ECO:0007669"/>
    <property type="project" value="UniProtKB-ARBA"/>
</dbReference>
<dbReference type="PANTHER" id="PTHR43553:SF27">
    <property type="entry name" value="ENERGY-COUPLING FACTOR TRANSPORTER ATP-BINDING PROTEIN ECFA2"/>
    <property type="match status" value="1"/>
</dbReference>
<dbReference type="InterPro" id="IPR015856">
    <property type="entry name" value="ABC_transpr_CbiO/EcfA_su"/>
</dbReference>
<keyword evidence="6" id="KW-1278">Translocase</keyword>
<keyword evidence="5 8" id="KW-0067">ATP-binding</keyword>
<dbReference type="InterPro" id="IPR027417">
    <property type="entry name" value="P-loop_NTPase"/>
</dbReference>
<name>A0A511ZNQ3_9BACI</name>
<comment type="function">
    <text evidence="8">ATP-binding (A) component of a common energy-coupling factor (ECF) ABC-transporter complex.</text>
</comment>
<dbReference type="GO" id="GO:0005524">
    <property type="term" value="F:ATP binding"/>
    <property type="evidence" value="ECO:0007669"/>
    <property type="project" value="UniProtKB-UniRule"/>
</dbReference>
<keyword evidence="2 8" id="KW-0813">Transport</keyword>
<dbReference type="EMBL" id="BJYM01000018">
    <property type="protein sequence ID" value="GEN89065.1"/>
    <property type="molecule type" value="Genomic_DNA"/>
</dbReference>
<evidence type="ECO:0000256" key="1">
    <source>
        <dbReference type="ARBA" id="ARBA00004202"/>
    </source>
</evidence>
<dbReference type="FunFam" id="3.40.50.300:FF:000224">
    <property type="entry name" value="Energy-coupling factor transporter ATP-binding protein EcfA"/>
    <property type="match status" value="1"/>
</dbReference>
<evidence type="ECO:0000256" key="6">
    <source>
        <dbReference type="ARBA" id="ARBA00022967"/>
    </source>
</evidence>
<dbReference type="EC" id="7.-.-.-" evidence="8"/>
<dbReference type="Gene3D" id="3.40.50.300">
    <property type="entry name" value="P-loop containing nucleotide triphosphate hydrolases"/>
    <property type="match status" value="1"/>
</dbReference>
<evidence type="ECO:0000256" key="3">
    <source>
        <dbReference type="ARBA" id="ARBA00022475"/>
    </source>
</evidence>
<dbReference type="GO" id="GO:0043190">
    <property type="term" value="C:ATP-binding cassette (ABC) transporter complex"/>
    <property type="evidence" value="ECO:0007669"/>
    <property type="project" value="TreeGrafter"/>
</dbReference>
<sequence length="288" mass="31181">MVAMQINLHQVTADYQAGPIRSPEILKSISTTVKSGSFTAVAGKTGSGKSSLLKLMNGLLVPVKGRVSIGEIMITSENAKQSVKEARQKVGMVFQFPESQLFAETVEKDIMFGPMNFGVPEAEAKQIALEVIKRVGLDASLLSKSPFSLSGGQKRYVAMAGILAMSPDILILDEPGAGLDPKGKKEVMDLLHAWHKERGLTTLLVTHDMDDVALYADEVIVMDGGRIVFQDNPERLFADMAAIHQWGLDLPQARKLQIRIEQEANVTLSQICLTLAQLADALIEAGLA</sequence>
<keyword evidence="11" id="KW-1185">Reference proteome</keyword>
<keyword evidence="4 8" id="KW-0547">Nucleotide-binding</keyword>
<dbReference type="SMART" id="SM00382">
    <property type="entry name" value="AAA"/>
    <property type="match status" value="1"/>
</dbReference>
<dbReference type="Pfam" id="PF00005">
    <property type="entry name" value="ABC_tran"/>
    <property type="match status" value="1"/>
</dbReference>
<comment type="subunit">
    <text evidence="8">Forms a stable energy-coupling factor (ECF) transporter complex composed of 2 membrane-embedded substrate-binding proteins (S component), 2 ATP-binding proteins (A component) and 2 transmembrane proteins (T component).</text>
</comment>
<evidence type="ECO:0000256" key="7">
    <source>
        <dbReference type="ARBA" id="ARBA00023136"/>
    </source>
</evidence>
<dbReference type="PANTHER" id="PTHR43553">
    <property type="entry name" value="HEAVY METAL TRANSPORTER"/>
    <property type="match status" value="1"/>
</dbReference>
<comment type="similarity">
    <text evidence="8">Belongs to the ABC transporter superfamily. Energy-coupling factor EcfA family.</text>
</comment>
<dbReference type="GO" id="GO:0042626">
    <property type="term" value="F:ATPase-coupled transmembrane transporter activity"/>
    <property type="evidence" value="ECO:0007669"/>
    <property type="project" value="TreeGrafter"/>
</dbReference>
<evidence type="ECO:0000259" key="9">
    <source>
        <dbReference type="PROSITE" id="PS50893"/>
    </source>
</evidence>
<comment type="caution">
    <text evidence="10">The sequence shown here is derived from an EMBL/GenBank/DDBJ whole genome shotgun (WGS) entry which is preliminary data.</text>
</comment>
<dbReference type="InterPro" id="IPR050095">
    <property type="entry name" value="ECF_ABC_transporter_ATP-bd"/>
</dbReference>
<reference evidence="10 11" key="1">
    <citation type="submission" date="2019-07" db="EMBL/GenBank/DDBJ databases">
        <title>Whole genome shotgun sequence of Oceanobacillus sojae NBRC 105379.</title>
        <authorList>
            <person name="Hosoyama A."/>
            <person name="Uohara A."/>
            <person name="Ohji S."/>
            <person name="Ichikawa N."/>
        </authorList>
    </citation>
    <scope>NUCLEOTIDE SEQUENCE [LARGE SCALE GENOMIC DNA]</scope>
    <source>
        <strain evidence="10 11">NBRC 105379</strain>
    </source>
</reference>
<dbReference type="CDD" id="cd03225">
    <property type="entry name" value="ABC_cobalt_CbiO_domain1"/>
    <property type="match status" value="1"/>
</dbReference>
<dbReference type="STRING" id="582851.GCA_900162665_03410"/>
<comment type="subcellular location">
    <subcellularLocation>
        <location evidence="1 8">Cell membrane</location>
        <topology evidence="1 8">Peripheral membrane protein</topology>
    </subcellularLocation>
</comment>
<dbReference type="InterPro" id="IPR003439">
    <property type="entry name" value="ABC_transporter-like_ATP-bd"/>
</dbReference>
<protein>
    <recommendedName>
        <fullName evidence="8">Energy-coupling factor transporter ATP-binding protein EcfA2</fullName>
        <ecNumber evidence="8">7.-.-.-</ecNumber>
    </recommendedName>
</protein>